<dbReference type="Pfam" id="PF02082">
    <property type="entry name" value="Rrf2"/>
    <property type="match status" value="1"/>
</dbReference>
<keyword evidence="3" id="KW-0408">Iron</keyword>
<keyword evidence="9" id="KW-1185">Reference proteome</keyword>
<keyword evidence="7" id="KW-0804">Transcription</keyword>
<dbReference type="InterPro" id="IPR000944">
    <property type="entry name" value="Tscrpt_reg_Rrf2"/>
</dbReference>
<evidence type="ECO:0000256" key="2">
    <source>
        <dbReference type="ARBA" id="ARBA00022714"/>
    </source>
</evidence>
<accession>A0ABY6JEQ2</accession>
<evidence type="ECO:0000313" key="8">
    <source>
        <dbReference type="EMBL" id="UYU32117.1"/>
    </source>
</evidence>
<proteinExistence type="predicted"/>
<keyword evidence="2" id="KW-0001">2Fe-2S</keyword>
<dbReference type="PANTHER" id="PTHR33221:SF15">
    <property type="entry name" value="HTH-TYPE TRANSCRIPTIONAL REGULATOR YWGB-RELATED"/>
    <property type="match status" value="1"/>
</dbReference>
<protein>
    <submittedName>
        <fullName evidence="8">Rrf2 family transcriptional regulator</fullName>
    </submittedName>
</protein>
<dbReference type="Gene3D" id="1.10.10.10">
    <property type="entry name" value="Winged helix-like DNA-binding domain superfamily/Winged helix DNA-binding domain"/>
    <property type="match status" value="1"/>
</dbReference>
<keyword evidence="6" id="KW-0238">DNA-binding</keyword>
<evidence type="ECO:0000313" key="9">
    <source>
        <dbReference type="Proteomes" id="UP001156318"/>
    </source>
</evidence>
<evidence type="ECO:0000256" key="6">
    <source>
        <dbReference type="ARBA" id="ARBA00023125"/>
    </source>
</evidence>
<evidence type="ECO:0000256" key="5">
    <source>
        <dbReference type="ARBA" id="ARBA00023015"/>
    </source>
</evidence>
<evidence type="ECO:0000256" key="7">
    <source>
        <dbReference type="ARBA" id="ARBA00023163"/>
    </source>
</evidence>
<name>A0ABY6JEQ2_9ENTR</name>
<dbReference type="RefSeq" id="WP_264385213.1">
    <property type="nucleotide sequence ID" value="NZ_CP074352.1"/>
</dbReference>
<evidence type="ECO:0000256" key="1">
    <source>
        <dbReference type="ARBA" id="ARBA00022491"/>
    </source>
</evidence>
<dbReference type="EMBL" id="CP074352">
    <property type="protein sequence ID" value="UYU32117.1"/>
    <property type="molecule type" value="Genomic_DNA"/>
</dbReference>
<dbReference type="Proteomes" id="UP001156318">
    <property type="component" value="Chromosome"/>
</dbReference>
<keyword evidence="5" id="KW-0805">Transcription regulation</keyword>
<gene>
    <name evidence="8" type="ORF">KFZ77_00950</name>
</gene>
<dbReference type="PROSITE" id="PS51197">
    <property type="entry name" value="HTH_RRF2_2"/>
    <property type="match status" value="1"/>
</dbReference>
<keyword evidence="1" id="KW-0678">Repressor</keyword>
<organism evidence="8 9">
    <name type="scientific">Siccibacter colletis</name>
    <dbReference type="NCBI Taxonomy" id="1505757"/>
    <lineage>
        <taxon>Bacteria</taxon>
        <taxon>Pseudomonadati</taxon>
        <taxon>Pseudomonadota</taxon>
        <taxon>Gammaproteobacteria</taxon>
        <taxon>Enterobacterales</taxon>
        <taxon>Enterobacteriaceae</taxon>
        <taxon>Siccibacter</taxon>
    </lineage>
</organism>
<dbReference type="InterPro" id="IPR036390">
    <property type="entry name" value="WH_DNA-bd_sf"/>
</dbReference>
<reference evidence="8 9" key="1">
    <citation type="submission" date="2021-05" db="EMBL/GenBank/DDBJ databases">
        <title>Isolation, identification, and the growth promoting effects of Pantoea dispersa strain YSD J2 from the aboveground leaves of Cyperus esculentus L.Var. Sativus.</title>
        <authorList>
            <person name="Wang S."/>
            <person name="Tang X.M."/>
            <person name="Huang Y.N."/>
        </authorList>
    </citation>
    <scope>NUCLEOTIDE SEQUENCE [LARGE SCALE GENOMIC DNA]</scope>
    <source>
        <strain evidence="9">YSD YN2</strain>
    </source>
</reference>
<keyword evidence="4" id="KW-0411">Iron-sulfur</keyword>
<evidence type="ECO:0000256" key="4">
    <source>
        <dbReference type="ARBA" id="ARBA00023014"/>
    </source>
</evidence>
<sequence>MKSNNSFSVTLHLLLHLEKAGTLLTSEQMSAFTDSNPAFIRKILAGLRENNIVCSIKGHHGGWKLCRPINSITLYEIYAALGSPSLFAIGNRNDNPACLIEKGVNRAMDGTLLAAETLILDRFKALTLQDISDEFIGYFDREGKAPW</sequence>
<evidence type="ECO:0000256" key="3">
    <source>
        <dbReference type="ARBA" id="ARBA00023004"/>
    </source>
</evidence>
<keyword evidence="2" id="KW-0479">Metal-binding</keyword>
<dbReference type="InterPro" id="IPR036388">
    <property type="entry name" value="WH-like_DNA-bd_sf"/>
</dbReference>
<dbReference type="PANTHER" id="PTHR33221">
    <property type="entry name" value="WINGED HELIX-TURN-HELIX TRANSCRIPTIONAL REGULATOR, RRF2 FAMILY"/>
    <property type="match status" value="1"/>
</dbReference>
<dbReference type="SUPFAM" id="SSF46785">
    <property type="entry name" value="Winged helix' DNA-binding domain"/>
    <property type="match status" value="1"/>
</dbReference>